<dbReference type="EMBL" id="KE346362">
    <property type="protein sequence ID" value="KJE91337.1"/>
    <property type="molecule type" value="Genomic_DNA"/>
</dbReference>
<sequence>MVYTRFVQVGRVALATDGPAKGKLVVIVDIIDQTRALVDNPAQGVDRQSLSFSAMQLTDFTVGIPHGVGSAPLRRAYAKAEVETKWNQTNWAKTIARRATRASLTDFDRFKVMVGRKERSKIVSTAFNKLRRPVSAANKAKKAGSKKAAPKK</sequence>
<dbReference type="SUPFAM" id="SSF50104">
    <property type="entry name" value="Translation proteins SH3-like domain"/>
    <property type="match status" value="1"/>
</dbReference>
<keyword evidence="7" id="KW-1185">Reference proteome</keyword>
<keyword evidence="3" id="KW-0687">Ribonucleoprotein</keyword>
<dbReference type="FunCoup" id="A0A0D2VMF2">
    <property type="interactions" value="417"/>
</dbReference>
<dbReference type="Pfam" id="PF01929">
    <property type="entry name" value="Ribosomal_L14e"/>
    <property type="match status" value="1"/>
</dbReference>
<reference evidence="7" key="1">
    <citation type="submission" date="2011-02" db="EMBL/GenBank/DDBJ databases">
        <title>The Genome Sequence of Capsaspora owczarzaki ATCC 30864.</title>
        <authorList>
            <person name="Russ C."/>
            <person name="Cuomo C."/>
            <person name="Burger G."/>
            <person name="Gray M.W."/>
            <person name="Holland P.W.H."/>
            <person name="King N."/>
            <person name="Lang F.B.F."/>
            <person name="Roger A.J."/>
            <person name="Ruiz-Trillo I."/>
            <person name="Young S.K."/>
            <person name="Zeng Q."/>
            <person name="Gargeya S."/>
            <person name="Alvarado L."/>
            <person name="Berlin A."/>
            <person name="Chapman S.B."/>
            <person name="Chen Z."/>
            <person name="Freedman E."/>
            <person name="Gellesch M."/>
            <person name="Goldberg J."/>
            <person name="Griggs A."/>
            <person name="Gujja S."/>
            <person name="Heilman E."/>
            <person name="Heiman D."/>
            <person name="Howarth C."/>
            <person name="Mehta T."/>
            <person name="Neiman D."/>
            <person name="Pearson M."/>
            <person name="Roberts A."/>
            <person name="Saif S."/>
            <person name="Shea T."/>
            <person name="Shenoy N."/>
            <person name="Sisk P."/>
            <person name="Stolte C."/>
            <person name="Sykes S."/>
            <person name="White J."/>
            <person name="Yandava C."/>
            <person name="Haas B."/>
            <person name="Nusbaum C."/>
            <person name="Birren B."/>
        </authorList>
    </citation>
    <scope>NUCLEOTIDE SEQUENCE</scope>
    <source>
        <strain evidence="7">ATCC 30864</strain>
    </source>
</reference>
<feature type="compositionally biased region" description="Basic residues" evidence="4">
    <location>
        <begin position="139"/>
        <end position="152"/>
    </location>
</feature>
<dbReference type="GO" id="GO:0006412">
    <property type="term" value="P:translation"/>
    <property type="evidence" value="ECO:0007669"/>
    <property type="project" value="InterPro"/>
</dbReference>
<dbReference type="STRING" id="595528.A0A0D2VMF2"/>
<dbReference type="PANTHER" id="PTHR11127:SF2">
    <property type="entry name" value="LARGE RIBOSOMAL SUBUNIT PROTEIN EL14"/>
    <property type="match status" value="1"/>
</dbReference>
<protein>
    <submittedName>
        <fullName evidence="6">Ribosomal protein rpl14</fullName>
    </submittedName>
</protein>
<evidence type="ECO:0000256" key="2">
    <source>
        <dbReference type="ARBA" id="ARBA00022980"/>
    </source>
</evidence>
<dbReference type="Gene3D" id="6.10.250.2270">
    <property type="match status" value="1"/>
</dbReference>
<gene>
    <name evidence="6" type="ORF">CAOG_002489</name>
</gene>
<comment type="similarity">
    <text evidence="1">Belongs to the eukaryotic ribosomal protein eL14 family.</text>
</comment>
<dbReference type="InterPro" id="IPR039660">
    <property type="entry name" value="Ribosomal_eL14"/>
</dbReference>
<dbReference type="Gene3D" id="2.30.30.30">
    <property type="match status" value="1"/>
</dbReference>
<feature type="region of interest" description="Disordered" evidence="4">
    <location>
        <begin position="133"/>
        <end position="152"/>
    </location>
</feature>
<dbReference type="OMA" id="KLCFVVD"/>
<dbReference type="InterPro" id="IPR008991">
    <property type="entry name" value="Translation_prot_SH3-like_sf"/>
</dbReference>
<dbReference type="OrthoDB" id="1875589at2759"/>
<dbReference type="InParanoid" id="A0A0D2VMF2"/>
<evidence type="ECO:0000256" key="3">
    <source>
        <dbReference type="ARBA" id="ARBA00023274"/>
    </source>
</evidence>
<evidence type="ECO:0000313" key="6">
    <source>
        <dbReference type="EMBL" id="KJE91337.1"/>
    </source>
</evidence>
<organism evidence="6 7">
    <name type="scientific">Capsaspora owczarzaki (strain ATCC 30864)</name>
    <dbReference type="NCBI Taxonomy" id="595528"/>
    <lineage>
        <taxon>Eukaryota</taxon>
        <taxon>Filasterea</taxon>
        <taxon>Capsaspora</taxon>
    </lineage>
</organism>
<accession>A0A0D2VMF2</accession>
<evidence type="ECO:0000259" key="5">
    <source>
        <dbReference type="Pfam" id="PF01929"/>
    </source>
</evidence>
<dbReference type="eggNOG" id="KOG3421">
    <property type="taxonomic scope" value="Eukaryota"/>
</dbReference>
<dbReference type="GO" id="GO:0042273">
    <property type="term" value="P:ribosomal large subunit biogenesis"/>
    <property type="evidence" value="ECO:0007669"/>
    <property type="project" value="TreeGrafter"/>
</dbReference>
<proteinExistence type="inferred from homology"/>
<dbReference type="RefSeq" id="XP_004349239.1">
    <property type="nucleotide sequence ID" value="XM_004349189.2"/>
</dbReference>
<dbReference type="CDD" id="cd23702">
    <property type="entry name" value="eL14"/>
    <property type="match status" value="1"/>
</dbReference>
<dbReference type="GO" id="GO:0022625">
    <property type="term" value="C:cytosolic large ribosomal subunit"/>
    <property type="evidence" value="ECO:0007669"/>
    <property type="project" value="TreeGrafter"/>
</dbReference>
<feature type="domain" description="Large ribosomal subunit protein eL14" evidence="5">
    <location>
        <begin position="47"/>
        <end position="119"/>
    </location>
</feature>
<evidence type="ECO:0000256" key="4">
    <source>
        <dbReference type="SAM" id="MobiDB-lite"/>
    </source>
</evidence>
<dbReference type="PhylomeDB" id="A0A0D2VMF2"/>
<dbReference type="InterPro" id="IPR002784">
    <property type="entry name" value="Ribosomal_eL14_dom"/>
</dbReference>
<evidence type="ECO:0000256" key="1">
    <source>
        <dbReference type="ARBA" id="ARBA00006592"/>
    </source>
</evidence>
<name>A0A0D2VMF2_CAPO3</name>
<dbReference type="GO" id="GO:0003723">
    <property type="term" value="F:RNA binding"/>
    <property type="evidence" value="ECO:0007669"/>
    <property type="project" value="InterPro"/>
</dbReference>
<dbReference type="Proteomes" id="UP000008743">
    <property type="component" value="Unassembled WGS sequence"/>
</dbReference>
<dbReference type="AlphaFoldDB" id="A0A0D2VMF2"/>
<keyword evidence="2 6" id="KW-0689">Ribosomal protein</keyword>
<dbReference type="PANTHER" id="PTHR11127">
    <property type="entry name" value="60S RIBOSOMAL PROTEIN L14"/>
    <property type="match status" value="1"/>
</dbReference>
<dbReference type="InterPro" id="IPR014722">
    <property type="entry name" value="Rib_uL2_dom2"/>
</dbReference>
<evidence type="ECO:0000313" key="7">
    <source>
        <dbReference type="Proteomes" id="UP000008743"/>
    </source>
</evidence>
<dbReference type="GO" id="GO:0003735">
    <property type="term" value="F:structural constituent of ribosome"/>
    <property type="evidence" value="ECO:0007669"/>
    <property type="project" value="InterPro"/>
</dbReference>